<dbReference type="Proteomes" id="UP000536835">
    <property type="component" value="Unassembled WGS sequence"/>
</dbReference>
<accession>A0A7Y3W669</accession>
<dbReference type="InterPro" id="IPR021647">
    <property type="entry name" value="CusF_Ec"/>
</dbReference>
<evidence type="ECO:0000313" key="2">
    <source>
        <dbReference type="Proteomes" id="UP000536835"/>
    </source>
</evidence>
<comment type="caution">
    <text evidence="1">The sequence shown here is derived from an EMBL/GenBank/DDBJ whole genome shotgun (WGS) entry which is preliminary data.</text>
</comment>
<reference evidence="1 2" key="1">
    <citation type="submission" date="2020-05" db="EMBL/GenBank/DDBJ databases">
        <title>Parvularcula mediterraneae sp. nov., isolated from polypropylene straw from shallow seawater of the seashore of Laganas in Zakynthos island, Greece.</title>
        <authorList>
            <person name="Szabo I."/>
            <person name="Al-Omari J."/>
            <person name="Rado J."/>
            <person name="Szerdahelyi G.S."/>
        </authorList>
    </citation>
    <scope>NUCLEOTIDE SEQUENCE [LARGE SCALE GENOMIC DNA]</scope>
    <source>
        <strain evidence="1 2">ZS-1/3</strain>
    </source>
</reference>
<keyword evidence="2" id="KW-1185">Reference proteome</keyword>
<dbReference type="AlphaFoldDB" id="A0A7Y3W669"/>
<dbReference type="InterPro" id="IPR042230">
    <property type="entry name" value="CusF_sf"/>
</dbReference>
<sequence>MSGDTGHAAGTIVSVAEGELGIDHGPIDGIGMDAMTMLFGTMGDVDATAFEEGDEVSFMVKRGRDGSYRIMAICDTGEAGTDCLDGMMQHDH</sequence>
<gene>
    <name evidence="1" type="ORF">HK107_12015</name>
</gene>
<protein>
    <submittedName>
        <fullName evidence="1">Copper-binding protein</fullName>
    </submittedName>
</protein>
<organism evidence="1 2">
    <name type="scientific">Parvularcula mediterranea</name>
    <dbReference type="NCBI Taxonomy" id="2732508"/>
    <lineage>
        <taxon>Bacteria</taxon>
        <taxon>Pseudomonadati</taxon>
        <taxon>Pseudomonadota</taxon>
        <taxon>Alphaproteobacteria</taxon>
        <taxon>Parvularculales</taxon>
        <taxon>Parvularculaceae</taxon>
        <taxon>Parvularcula</taxon>
    </lineage>
</organism>
<dbReference type="EMBL" id="JABFCX010000003">
    <property type="protein sequence ID" value="NNU17047.1"/>
    <property type="molecule type" value="Genomic_DNA"/>
</dbReference>
<proteinExistence type="predicted"/>
<name>A0A7Y3W669_9PROT</name>
<dbReference type="Pfam" id="PF11604">
    <property type="entry name" value="CusF_Ec"/>
    <property type="match status" value="1"/>
</dbReference>
<dbReference type="Gene3D" id="2.40.50.320">
    <property type="entry name" value="Copper binding periplasmic protein CusF"/>
    <property type="match status" value="1"/>
</dbReference>
<evidence type="ECO:0000313" key="1">
    <source>
        <dbReference type="EMBL" id="NNU17047.1"/>
    </source>
</evidence>